<name>A0A5N7A9K3_9EURO</name>
<organism evidence="1 2">
    <name type="scientific">Aspergillus caelatus</name>
    <dbReference type="NCBI Taxonomy" id="61420"/>
    <lineage>
        <taxon>Eukaryota</taxon>
        <taxon>Fungi</taxon>
        <taxon>Dikarya</taxon>
        <taxon>Ascomycota</taxon>
        <taxon>Pezizomycotina</taxon>
        <taxon>Eurotiomycetes</taxon>
        <taxon>Eurotiomycetidae</taxon>
        <taxon>Eurotiales</taxon>
        <taxon>Aspergillaceae</taxon>
        <taxon>Aspergillus</taxon>
        <taxon>Aspergillus subgen. Circumdati</taxon>
    </lineage>
</organism>
<gene>
    <name evidence="1" type="ORF">BDV27DRAFT_125114</name>
</gene>
<dbReference type="GeneID" id="43650697"/>
<protein>
    <recommendedName>
        <fullName evidence="3">Fungal N-terminal domain-containing protein</fullName>
    </recommendedName>
</protein>
<dbReference type="RefSeq" id="XP_031929605.1">
    <property type="nucleotide sequence ID" value="XM_032066251.1"/>
</dbReference>
<proteinExistence type="predicted"/>
<reference evidence="1 2" key="1">
    <citation type="submission" date="2019-04" db="EMBL/GenBank/DDBJ databases">
        <title>Friends and foes A comparative genomics studyof 23 Aspergillus species from section Flavi.</title>
        <authorList>
            <consortium name="DOE Joint Genome Institute"/>
            <person name="Kjaerbolling I."/>
            <person name="Vesth T."/>
            <person name="Frisvad J.C."/>
            <person name="Nybo J.L."/>
            <person name="Theobald S."/>
            <person name="Kildgaard S."/>
            <person name="Isbrandt T."/>
            <person name="Kuo A."/>
            <person name="Sato A."/>
            <person name="Lyhne E.K."/>
            <person name="Kogle M.E."/>
            <person name="Wiebenga A."/>
            <person name="Kun R.S."/>
            <person name="Lubbers R.J."/>
            <person name="Makela M.R."/>
            <person name="Barry K."/>
            <person name="Chovatia M."/>
            <person name="Clum A."/>
            <person name="Daum C."/>
            <person name="Haridas S."/>
            <person name="He G."/>
            <person name="LaButti K."/>
            <person name="Lipzen A."/>
            <person name="Mondo S."/>
            <person name="Riley R."/>
            <person name="Salamov A."/>
            <person name="Simmons B.A."/>
            <person name="Magnuson J.K."/>
            <person name="Henrissat B."/>
            <person name="Mortensen U.H."/>
            <person name="Larsen T.O."/>
            <person name="Devries R.P."/>
            <person name="Grigoriev I.V."/>
            <person name="Machida M."/>
            <person name="Baker S.E."/>
            <person name="Andersen M.R."/>
        </authorList>
    </citation>
    <scope>NUCLEOTIDE SEQUENCE [LARGE SCALE GENOMIC DNA]</scope>
    <source>
        <strain evidence="1 2">CBS 763.97</strain>
    </source>
</reference>
<dbReference type="Proteomes" id="UP000326268">
    <property type="component" value="Unassembled WGS sequence"/>
</dbReference>
<evidence type="ECO:0008006" key="3">
    <source>
        <dbReference type="Google" id="ProtNLM"/>
    </source>
</evidence>
<dbReference type="AlphaFoldDB" id="A0A5N7A9K3"/>
<keyword evidence="2" id="KW-1185">Reference proteome</keyword>
<evidence type="ECO:0000313" key="2">
    <source>
        <dbReference type="Proteomes" id="UP000326268"/>
    </source>
</evidence>
<dbReference type="OrthoDB" id="10424719at2759"/>
<evidence type="ECO:0000313" key="1">
    <source>
        <dbReference type="EMBL" id="KAE8366524.1"/>
    </source>
</evidence>
<accession>A0A5N7A9K3</accession>
<dbReference type="EMBL" id="ML737611">
    <property type="protein sequence ID" value="KAE8366524.1"/>
    <property type="molecule type" value="Genomic_DNA"/>
</dbReference>
<sequence>MSQSIGNLLSAPGDRQGKSAAAAVFLTSLSELSEALSHLIEQLSHGVHDAAVRGEINLDGATTLEYIDNAIQLQSEITDTMQSLLNSLTGPSIHYGGGTVFEIKSRL</sequence>